<feature type="transmembrane region" description="Helical" evidence="1">
    <location>
        <begin position="6"/>
        <end position="27"/>
    </location>
</feature>
<keyword evidence="1" id="KW-0472">Membrane</keyword>
<dbReference type="Proteomes" id="UP001549921">
    <property type="component" value="Unassembled WGS sequence"/>
</dbReference>
<gene>
    <name evidence="2" type="ORF">ABMA28_006401</name>
</gene>
<reference evidence="2 3" key="1">
    <citation type="submission" date="2024-06" db="EMBL/GenBank/DDBJ databases">
        <title>A chromosome-level genome assembly of beet webworm, Loxostege sticticalis.</title>
        <authorList>
            <person name="Zhang Y."/>
        </authorList>
    </citation>
    <scope>NUCLEOTIDE SEQUENCE [LARGE SCALE GENOMIC DNA]</scope>
    <source>
        <strain evidence="2">AQ028</strain>
        <tissue evidence="2">Male pupae</tissue>
    </source>
</reference>
<dbReference type="EMBL" id="JBEDNZ010000019">
    <property type="protein sequence ID" value="KAL0820553.1"/>
    <property type="molecule type" value="Genomic_DNA"/>
</dbReference>
<keyword evidence="1" id="KW-1133">Transmembrane helix</keyword>
<protein>
    <submittedName>
        <fullName evidence="2">Uncharacterized protein</fullName>
    </submittedName>
</protein>
<evidence type="ECO:0000313" key="2">
    <source>
        <dbReference type="EMBL" id="KAL0820553.1"/>
    </source>
</evidence>
<proteinExistence type="predicted"/>
<evidence type="ECO:0000313" key="3">
    <source>
        <dbReference type="Proteomes" id="UP001549921"/>
    </source>
</evidence>
<evidence type="ECO:0000256" key="1">
    <source>
        <dbReference type="SAM" id="Phobius"/>
    </source>
</evidence>
<organism evidence="2 3">
    <name type="scientific">Loxostege sticticalis</name>
    <name type="common">Beet webworm moth</name>
    <dbReference type="NCBI Taxonomy" id="481309"/>
    <lineage>
        <taxon>Eukaryota</taxon>
        <taxon>Metazoa</taxon>
        <taxon>Ecdysozoa</taxon>
        <taxon>Arthropoda</taxon>
        <taxon>Hexapoda</taxon>
        <taxon>Insecta</taxon>
        <taxon>Pterygota</taxon>
        <taxon>Neoptera</taxon>
        <taxon>Endopterygota</taxon>
        <taxon>Lepidoptera</taxon>
        <taxon>Glossata</taxon>
        <taxon>Ditrysia</taxon>
        <taxon>Pyraloidea</taxon>
        <taxon>Crambidae</taxon>
        <taxon>Pyraustinae</taxon>
        <taxon>Loxostege</taxon>
    </lineage>
</organism>
<accession>A0ABD0SNB6</accession>
<dbReference type="AlphaFoldDB" id="A0ABD0SNB6"/>
<keyword evidence="1" id="KW-0812">Transmembrane</keyword>
<comment type="caution">
    <text evidence="2">The sequence shown here is derived from an EMBL/GenBank/DDBJ whole genome shotgun (WGS) entry which is preliminary data.</text>
</comment>
<sequence length="130" mass="15240">MSVYIAGFICALVLAAIVVLWIAYCMFVRERHKSEFYHHNISDLQRRQCVLSQEDDKVDKKEITAGIFILPSRRKHKDEDYVKRPDYPESPVHRMETGTDQLIEIFNDNVDVHYKDGIIDPDCNPYHSEV</sequence>
<name>A0ABD0SNB6_LOXSC</name>